<feature type="transmembrane region" description="Helical" evidence="1">
    <location>
        <begin position="6"/>
        <end position="31"/>
    </location>
</feature>
<accession>A0A0D1KK45</accession>
<organism evidence="2 3">
    <name type="scientific">Weissella cibaria</name>
    <dbReference type="NCBI Taxonomy" id="137591"/>
    <lineage>
        <taxon>Bacteria</taxon>
        <taxon>Bacillati</taxon>
        <taxon>Bacillota</taxon>
        <taxon>Bacilli</taxon>
        <taxon>Lactobacillales</taxon>
        <taxon>Lactobacillaceae</taxon>
        <taxon>Weissella</taxon>
    </lineage>
</organism>
<dbReference type="EMBL" id="JWHT01000016">
    <property type="protein sequence ID" value="KIU25039.1"/>
    <property type="molecule type" value="Genomic_DNA"/>
</dbReference>
<evidence type="ECO:0000256" key="1">
    <source>
        <dbReference type="SAM" id="Phobius"/>
    </source>
</evidence>
<gene>
    <name evidence="2" type="ORF">ab3b_00764</name>
</gene>
<keyword evidence="1" id="KW-0472">Membrane</keyword>
<sequence>MSWTIVWQSWVFIVGIFFVLPLVGSALISVITTRTNQHLMRAFCLNAPLIFGWLGVMVHEVSHAVVALIFGHHVDKIQLLQNPFKDGNENRMGYVSHAWSPNNKYQQAGNFFIGIAPIFGIAAASWGVTKLVWPQLLLSYHTGESVMTNTAWWQVEVWAYLILSLSLALNLSGADWQNTKSGVIWYLIFLTIVGVITGLTISDAFMIWETVGRPVAYFFGGLLGGSFVLYLLTALIGRR</sequence>
<feature type="transmembrane region" description="Helical" evidence="1">
    <location>
        <begin position="152"/>
        <end position="171"/>
    </location>
</feature>
<protein>
    <submittedName>
        <fullName evidence="2">Uncharacterized protein</fullName>
    </submittedName>
</protein>
<dbReference type="Proteomes" id="UP000032289">
    <property type="component" value="Unassembled WGS sequence"/>
</dbReference>
<keyword evidence="1" id="KW-1133">Transmembrane helix</keyword>
<dbReference type="AlphaFoldDB" id="A0A0D1KK45"/>
<feature type="transmembrane region" description="Helical" evidence="1">
    <location>
        <begin position="183"/>
        <end position="208"/>
    </location>
</feature>
<dbReference type="RefSeq" id="WP_043940915.1">
    <property type="nucleotide sequence ID" value="NZ_JWHT01000016.1"/>
</dbReference>
<evidence type="ECO:0000313" key="3">
    <source>
        <dbReference type="Proteomes" id="UP000032289"/>
    </source>
</evidence>
<name>A0A0D1KK45_9LACO</name>
<comment type="caution">
    <text evidence="2">The sequence shown here is derived from an EMBL/GenBank/DDBJ whole genome shotgun (WGS) entry which is preliminary data.</text>
</comment>
<feature type="transmembrane region" description="Helical" evidence="1">
    <location>
        <begin position="214"/>
        <end position="236"/>
    </location>
</feature>
<feature type="transmembrane region" description="Helical" evidence="1">
    <location>
        <begin position="111"/>
        <end position="132"/>
    </location>
</feature>
<evidence type="ECO:0000313" key="2">
    <source>
        <dbReference type="EMBL" id="KIU25039.1"/>
    </source>
</evidence>
<keyword evidence="1" id="KW-0812">Transmembrane</keyword>
<dbReference type="PATRIC" id="fig|137591.24.peg.745"/>
<reference evidence="2 3" key="1">
    <citation type="journal article" date="2015" name="Microbiology (Mosc.)">
        <title>Genomics of the Weissella cibaria species with an examination of its metabolic traits.</title>
        <authorList>
            <person name="Lynch K.M."/>
            <person name="Lucid A."/>
            <person name="Arendt E.K."/>
            <person name="Sleator R.D."/>
            <person name="Lucey B."/>
            <person name="Coffey A."/>
        </authorList>
    </citation>
    <scope>NUCLEOTIDE SEQUENCE [LARGE SCALE GENOMIC DNA]</scope>
    <source>
        <strain evidence="2 3">AB3b</strain>
    </source>
</reference>
<proteinExistence type="predicted"/>